<dbReference type="Pfam" id="PF01687">
    <property type="entry name" value="Flavokinase"/>
    <property type="match status" value="1"/>
</dbReference>
<evidence type="ECO:0000313" key="18">
    <source>
        <dbReference type="Proteomes" id="UP001157911"/>
    </source>
</evidence>
<feature type="domain" description="Riboflavin kinase" evidence="16">
    <location>
        <begin position="157"/>
        <end position="282"/>
    </location>
</feature>
<dbReference type="NCBIfam" id="TIGR00125">
    <property type="entry name" value="cyt_tran_rel"/>
    <property type="match status" value="1"/>
</dbReference>
<evidence type="ECO:0000256" key="6">
    <source>
        <dbReference type="ARBA" id="ARBA00022679"/>
    </source>
</evidence>
<evidence type="ECO:0000256" key="8">
    <source>
        <dbReference type="ARBA" id="ARBA00022741"/>
    </source>
</evidence>
<dbReference type="GO" id="GO:0016301">
    <property type="term" value="F:kinase activity"/>
    <property type="evidence" value="ECO:0007669"/>
    <property type="project" value="UniProtKB-KW"/>
</dbReference>
<dbReference type="SMART" id="SM00904">
    <property type="entry name" value="Flavokinase"/>
    <property type="match status" value="1"/>
</dbReference>
<dbReference type="EMBL" id="FXUB01000001">
    <property type="protein sequence ID" value="SMP06716.1"/>
    <property type="molecule type" value="Genomic_DNA"/>
</dbReference>
<dbReference type="RefSeq" id="WP_283399907.1">
    <property type="nucleotide sequence ID" value="NZ_FXUB01000001.1"/>
</dbReference>
<dbReference type="PANTHER" id="PTHR22749">
    <property type="entry name" value="RIBOFLAVIN KINASE/FMN ADENYLYLTRANSFERASE"/>
    <property type="match status" value="1"/>
</dbReference>
<evidence type="ECO:0000256" key="14">
    <source>
        <dbReference type="ARBA" id="ARBA00049494"/>
    </source>
</evidence>
<evidence type="ECO:0000256" key="2">
    <source>
        <dbReference type="ARBA" id="ARBA00004726"/>
    </source>
</evidence>
<dbReference type="InterPro" id="IPR002606">
    <property type="entry name" value="Riboflavin_kinase_bac"/>
</dbReference>
<keyword evidence="4 15" id="KW-0285">Flavoprotein</keyword>
<comment type="function">
    <text evidence="1">Catalyzes the phosphorylation of riboflavin to FMN followed by the adenylation of FMN to FAD.</text>
</comment>
<evidence type="ECO:0000256" key="7">
    <source>
        <dbReference type="ARBA" id="ARBA00022695"/>
    </source>
</evidence>
<evidence type="ECO:0000313" key="17">
    <source>
        <dbReference type="EMBL" id="SMP06716.1"/>
    </source>
</evidence>
<keyword evidence="18" id="KW-1185">Reference proteome</keyword>
<dbReference type="InterPro" id="IPR023465">
    <property type="entry name" value="Riboflavin_kinase_dom_sf"/>
</dbReference>
<dbReference type="Gene3D" id="2.40.30.30">
    <property type="entry name" value="Riboflavin kinase-like"/>
    <property type="match status" value="1"/>
</dbReference>
<dbReference type="GO" id="GO:0016779">
    <property type="term" value="F:nucleotidyltransferase activity"/>
    <property type="evidence" value="ECO:0007669"/>
    <property type="project" value="UniProtKB-KW"/>
</dbReference>
<dbReference type="InterPro" id="IPR015864">
    <property type="entry name" value="FAD_synthase"/>
</dbReference>
<dbReference type="EC" id="2.7.7.2" evidence="15"/>
<evidence type="ECO:0000256" key="5">
    <source>
        <dbReference type="ARBA" id="ARBA00022643"/>
    </source>
</evidence>
<dbReference type="InterPro" id="IPR004821">
    <property type="entry name" value="Cyt_trans-like"/>
</dbReference>
<comment type="caution">
    <text evidence="17">The sequence shown here is derived from an EMBL/GenBank/DDBJ whole genome shotgun (WGS) entry which is preliminary data.</text>
</comment>
<dbReference type="Pfam" id="PF06574">
    <property type="entry name" value="FAD_syn"/>
    <property type="match status" value="1"/>
</dbReference>
<dbReference type="CDD" id="cd02064">
    <property type="entry name" value="FAD_synthetase_N"/>
    <property type="match status" value="1"/>
</dbReference>
<keyword evidence="7 15" id="KW-0548">Nucleotidyltransferase</keyword>
<gene>
    <name evidence="17" type="ORF">SAMN06265339_0401</name>
</gene>
<sequence length="291" mass="33412">MEKKSQNKCCIVGKFESLHRGHQFLIEKAKKLCNQVNVISINKFLQNPLFTPEERNKIAENLGVKLTNLKFEEIKDKTPEEFFQILRNLGCSRLLAGKDWKFGKNRSGNIETAKKLGKKYNIEVLEVPLITNSGEKIGTSTIKALLKEGKLEEANKLLGFPYFCFGRTVKGDGRGKELGFPTINVKPEKRLLIPYGVYAVNLKVNGKYYRGIANYGVKPTFGENEPIIEIHIPNEKLPPLPLHTPATVEFLKFFRREKQFNNVEELKKQIKFDLENLKQFWRNGLGRDTEI</sequence>
<evidence type="ECO:0000259" key="16">
    <source>
        <dbReference type="SMART" id="SM00904"/>
    </source>
</evidence>
<keyword evidence="5 15" id="KW-0288">FMN</keyword>
<comment type="similarity">
    <text evidence="15">Belongs to the ribF family.</text>
</comment>
<comment type="catalytic activity">
    <reaction evidence="14 15">
        <text>FMN + ATP + H(+) = FAD + diphosphate</text>
        <dbReference type="Rhea" id="RHEA:17237"/>
        <dbReference type="ChEBI" id="CHEBI:15378"/>
        <dbReference type="ChEBI" id="CHEBI:30616"/>
        <dbReference type="ChEBI" id="CHEBI:33019"/>
        <dbReference type="ChEBI" id="CHEBI:57692"/>
        <dbReference type="ChEBI" id="CHEBI:58210"/>
        <dbReference type="EC" id="2.7.7.2"/>
    </reaction>
</comment>
<dbReference type="SUPFAM" id="SSF52374">
    <property type="entry name" value="Nucleotidylyl transferase"/>
    <property type="match status" value="1"/>
</dbReference>
<dbReference type="InterPro" id="IPR015865">
    <property type="entry name" value="Riboflavin_kinase_bac/euk"/>
</dbReference>
<evidence type="ECO:0000256" key="9">
    <source>
        <dbReference type="ARBA" id="ARBA00022777"/>
    </source>
</evidence>
<keyword evidence="11 15" id="KW-0067">ATP-binding</keyword>
<evidence type="ECO:0000256" key="10">
    <source>
        <dbReference type="ARBA" id="ARBA00022827"/>
    </source>
</evidence>
<reference evidence="17 18" key="1">
    <citation type="submission" date="2017-05" db="EMBL/GenBank/DDBJ databases">
        <authorList>
            <person name="Varghese N."/>
            <person name="Submissions S."/>
        </authorList>
    </citation>
    <scope>NUCLEOTIDE SEQUENCE [LARGE SCALE GENOMIC DNA]</scope>
    <source>
        <strain evidence="17 18">DSM 15522</strain>
    </source>
</reference>
<name>A0ABY1NDV6_9BACT</name>
<evidence type="ECO:0000256" key="12">
    <source>
        <dbReference type="ARBA" id="ARBA00023268"/>
    </source>
</evidence>
<proteinExistence type="inferred from homology"/>
<accession>A0ABY1NDV6</accession>
<organism evidence="17 18">
    <name type="scientific">Desulfurobacterium pacificum</name>
    <dbReference type="NCBI Taxonomy" id="240166"/>
    <lineage>
        <taxon>Bacteria</taxon>
        <taxon>Pseudomonadati</taxon>
        <taxon>Aquificota</taxon>
        <taxon>Aquificia</taxon>
        <taxon>Desulfurobacteriales</taxon>
        <taxon>Desulfurobacteriaceae</taxon>
        <taxon>Desulfurobacterium</taxon>
    </lineage>
</organism>
<dbReference type="PIRSF" id="PIRSF004491">
    <property type="entry name" value="FAD_Synth"/>
    <property type="match status" value="1"/>
</dbReference>
<evidence type="ECO:0000256" key="4">
    <source>
        <dbReference type="ARBA" id="ARBA00022630"/>
    </source>
</evidence>
<keyword evidence="6 15" id="KW-0808">Transferase</keyword>
<keyword evidence="9 15" id="KW-0418">Kinase</keyword>
<dbReference type="Gene3D" id="3.40.50.620">
    <property type="entry name" value="HUPs"/>
    <property type="match status" value="1"/>
</dbReference>
<keyword evidence="8 15" id="KW-0547">Nucleotide-binding</keyword>
<dbReference type="EC" id="2.7.1.26" evidence="15"/>
<keyword evidence="12" id="KW-0511">Multifunctional enzyme</keyword>
<dbReference type="Proteomes" id="UP001157911">
    <property type="component" value="Unassembled WGS sequence"/>
</dbReference>
<evidence type="ECO:0000256" key="11">
    <source>
        <dbReference type="ARBA" id="ARBA00022840"/>
    </source>
</evidence>
<protein>
    <recommendedName>
        <fullName evidence="15">Riboflavin biosynthesis protein</fullName>
    </recommendedName>
    <domain>
        <recommendedName>
            <fullName evidence="15">Riboflavin kinase</fullName>
            <ecNumber evidence="15">2.7.1.26</ecNumber>
        </recommendedName>
        <alternativeName>
            <fullName evidence="15">Flavokinase</fullName>
        </alternativeName>
    </domain>
    <domain>
        <recommendedName>
            <fullName evidence="15">FMN adenylyltransferase</fullName>
            <ecNumber evidence="15">2.7.7.2</ecNumber>
        </recommendedName>
        <alternativeName>
            <fullName evidence="15">FAD pyrophosphorylase</fullName>
        </alternativeName>
        <alternativeName>
            <fullName evidence="15">FAD synthase</fullName>
        </alternativeName>
    </domain>
</protein>
<dbReference type="InterPro" id="IPR014729">
    <property type="entry name" value="Rossmann-like_a/b/a_fold"/>
</dbReference>
<comment type="pathway">
    <text evidence="3 15">Cofactor biosynthesis; FMN biosynthesis; FMN from riboflavin (ATP route): step 1/1.</text>
</comment>
<keyword evidence="10 15" id="KW-0274">FAD</keyword>
<dbReference type="PANTHER" id="PTHR22749:SF6">
    <property type="entry name" value="RIBOFLAVIN KINASE"/>
    <property type="match status" value="1"/>
</dbReference>
<comment type="catalytic activity">
    <reaction evidence="13 15">
        <text>riboflavin + ATP = FMN + ADP + H(+)</text>
        <dbReference type="Rhea" id="RHEA:14357"/>
        <dbReference type="ChEBI" id="CHEBI:15378"/>
        <dbReference type="ChEBI" id="CHEBI:30616"/>
        <dbReference type="ChEBI" id="CHEBI:57986"/>
        <dbReference type="ChEBI" id="CHEBI:58210"/>
        <dbReference type="ChEBI" id="CHEBI:456216"/>
        <dbReference type="EC" id="2.7.1.26"/>
    </reaction>
</comment>
<dbReference type="InterPro" id="IPR023468">
    <property type="entry name" value="Riboflavin_kinase"/>
</dbReference>
<comment type="pathway">
    <text evidence="2 15">Cofactor biosynthesis; FAD biosynthesis; FAD from FMN: step 1/1.</text>
</comment>
<evidence type="ECO:0000256" key="13">
    <source>
        <dbReference type="ARBA" id="ARBA00047880"/>
    </source>
</evidence>
<evidence type="ECO:0000256" key="1">
    <source>
        <dbReference type="ARBA" id="ARBA00002121"/>
    </source>
</evidence>
<evidence type="ECO:0000256" key="15">
    <source>
        <dbReference type="PIRNR" id="PIRNR004491"/>
    </source>
</evidence>
<evidence type="ECO:0000256" key="3">
    <source>
        <dbReference type="ARBA" id="ARBA00005201"/>
    </source>
</evidence>
<dbReference type="SUPFAM" id="SSF82114">
    <property type="entry name" value="Riboflavin kinase-like"/>
    <property type="match status" value="1"/>
</dbReference>